<comment type="subunit">
    <text evidence="12">Homotetramer.</text>
</comment>
<dbReference type="GO" id="GO:0006241">
    <property type="term" value="P:CTP biosynthetic process"/>
    <property type="evidence" value="ECO:0007669"/>
    <property type="project" value="UniProtKB-UniRule"/>
</dbReference>
<evidence type="ECO:0000256" key="4">
    <source>
        <dbReference type="ARBA" id="ARBA00017632"/>
    </source>
</evidence>
<keyword evidence="10 12" id="KW-0460">Magnesium</keyword>
<feature type="binding site" evidence="12 13">
    <location>
        <position position="112"/>
    </location>
    <ligand>
        <name>ATP</name>
        <dbReference type="ChEBI" id="CHEBI:30616"/>
    </ligand>
</feature>
<feature type="binding site" evidence="12 13">
    <location>
        <position position="91"/>
    </location>
    <ligand>
        <name>ATP</name>
        <dbReference type="ChEBI" id="CHEBI:30616"/>
    </ligand>
</feature>
<dbReference type="GO" id="GO:0005524">
    <property type="term" value="F:ATP binding"/>
    <property type="evidence" value="ECO:0007669"/>
    <property type="project" value="UniProtKB-UniRule"/>
</dbReference>
<dbReference type="PRINTS" id="PR01243">
    <property type="entry name" value="NUCDPKINASE"/>
</dbReference>
<evidence type="ECO:0000256" key="9">
    <source>
        <dbReference type="ARBA" id="ARBA00022840"/>
    </source>
</evidence>
<protein>
    <recommendedName>
        <fullName evidence="4 12">Nucleoside diphosphate kinase</fullName>
        <shortName evidence="12">NDK</shortName>
        <shortName evidence="12">NDP kinase</shortName>
        <ecNumber evidence="3 12">2.7.4.6</ecNumber>
    </recommendedName>
    <alternativeName>
        <fullName evidence="12">Nucleoside-2-P kinase</fullName>
    </alternativeName>
</protein>
<comment type="similarity">
    <text evidence="2 12 13 14">Belongs to the NDK family.</text>
</comment>
<keyword evidence="12" id="KW-0597">Phosphoprotein</keyword>
<feature type="active site" description="Pros-phosphohistidine intermediate" evidence="12 13">
    <location>
        <position position="115"/>
    </location>
</feature>
<evidence type="ECO:0000256" key="1">
    <source>
        <dbReference type="ARBA" id="ARBA00001946"/>
    </source>
</evidence>
<evidence type="ECO:0000256" key="7">
    <source>
        <dbReference type="ARBA" id="ARBA00022741"/>
    </source>
</evidence>
<dbReference type="PANTHER" id="PTHR11349">
    <property type="entry name" value="NUCLEOSIDE DIPHOSPHATE KINASE"/>
    <property type="match status" value="1"/>
</dbReference>
<keyword evidence="8 12" id="KW-0418">Kinase</keyword>
<evidence type="ECO:0000256" key="12">
    <source>
        <dbReference type="HAMAP-Rule" id="MF_00451"/>
    </source>
</evidence>
<dbReference type="AlphaFoldDB" id="A0A5C7J3G5"/>
<name>A0A5C7J3G5_9BACT</name>
<evidence type="ECO:0000313" key="17">
    <source>
        <dbReference type="Proteomes" id="UP000321026"/>
    </source>
</evidence>
<proteinExistence type="inferred from homology"/>
<sequence>MHKTLILIKPDTIARGIVGDILSRIEKKSLKIVAMKFINMTEELCREHYAHIAHQPFFPKIVSYMTDGPVLALVVEGIDAVRQVRNLCGATDPQFAAPGTIRGDHSCTIDYNLIHSSDSIASADIEIARFFKSEEVFQYTKNVYVN</sequence>
<evidence type="ECO:0000313" key="16">
    <source>
        <dbReference type="EMBL" id="TXG76075.1"/>
    </source>
</evidence>
<dbReference type="Gene3D" id="3.30.70.141">
    <property type="entry name" value="Nucleoside diphosphate kinase-like domain"/>
    <property type="match status" value="1"/>
</dbReference>
<comment type="catalytic activity">
    <reaction evidence="12">
        <text>a 2'-deoxyribonucleoside 5'-diphosphate + ATP = a 2'-deoxyribonucleoside 5'-triphosphate + ADP</text>
        <dbReference type="Rhea" id="RHEA:44640"/>
        <dbReference type="ChEBI" id="CHEBI:30616"/>
        <dbReference type="ChEBI" id="CHEBI:61560"/>
        <dbReference type="ChEBI" id="CHEBI:73316"/>
        <dbReference type="ChEBI" id="CHEBI:456216"/>
        <dbReference type="EC" id="2.7.4.6"/>
    </reaction>
</comment>
<dbReference type="GO" id="GO:0046872">
    <property type="term" value="F:metal ion binding"/>
    <property type="evidence" value="ECO:0007669"/>
    <property type="project" value="UniProtKB-KW"/>
</dbReference>
<dbReference type="Pfam" id="PF00334">
    <property type="entry name" value="NDK"/>
    <property type="match status" value="1"/>
</dbReference>
<dbReference type="GO" id="GO:0004550">
    <property type="term" value="F:nucleoside diphosphate kinase activity"/>
    <property type="evidence" value="ECO:0007669"/>
    <property type="project" value="UniProtKB-UniRule"/>
</dbReference>
<dbReference type="InterPro" id="IPR001564">
    <property type="entry name" value="Nucleoside_diP_kinase"/>
</dbReference>
<dbReference type="CDD" id="cd04413">
    <property type="entry name" value="NDPk_I"/>
    <property type="match status" value="1"/>
</dbReference>
<dbReference type="GO" id="GO:0005737">
    <property type="term" value="C:cytoplasm"/>
    <property type="evidence" value="ECO:0007669"/>
    <property type="project" value="UniProtKB-SubCell"/>
</dbReference>
<comment type="function">
    <text evidence="12">Major role in the synthesis of nucleoside triphosphates other than ATP. The ATP gamma phosphate is transferred to the NDP beta phosphate via a ping-pong mechanism, using a phosphorylated active-site intermediate.</text>
</comment>
<evidence type="ECO:0000256" key="13">
    <source>
        <dbReference type="PROSITE-ProRule" id="PRU00706"/>
    </source>
</evidence>
<dbReference type="GO" id="GO:0006228">
    <property type="term" value="P:UTP biosynthetic process"/>
    <property type="evidence" value="ECO:0007669"/>
    <property type="project" value="UniProtKB-UniRule"/>
</dbReference>
<evidence type="ECO:0000256" key="11">
    <source>
        <dbReference type="ARBA" id="ARBA00023080"/>
    </source>
</evidence>
<dbReference type="InterPro" id="IPR036850">
    <property type="entry name" value="NDK-like_dom_sf"/>
</dbReference>
<organism evidence="16 17">
    <name type="scientific">Candidatus Dojkabacteria bacterium</name>
    <dbReference type="NCBI Taxonomy" id="2099670"/>
    <lineage>
        <taxon>Bacteria</taxon>
        <taxon>Candidatus Dojkabacteria</taxon>
    </lineage>
</organism>
<dbReference type="NCBIfam" id="NF001908">
    <property type="entry name" value="PRK00668.1"/>
    <property type="match status" value="1"/>
</dbReference>
<comment type="catalytic activity">
    <reaction evidence="12">
        <text>a ribonucleoside 5'-diphosphate + ATP = a ribonucleoside 5'-triphosphate + ADP</text>
        <dbReference type="Rhea" id="RHEA:18113"/>
        <dbReference type="ChEBI" id="CHEBI:30616"/>
        <dbReference type="ChEBI" id="CHEBI:57930"/>
        <dbReference type="ChEBI" id="CHEBI:61557"/>
        <dbReference type="ChEBI" id="CHEBI:456216"/>
        <dbReference type="EC" id="2.7.4.6"/>
    </reaction>
</comment>
<accession>A0A5C7J3G5</accession>
<feature type="binding site" evidence="12 13">
    <location>
        <position position="102"/>
    </location>
    <ligand>
        <name>ATP</name>
        <dbReference type="ChEBI" id="CHEBI:30616"/>
    </ligand>
</feature>
<dbReference type="InterPro" id="IPR034907">
    <property type="entry name" value="NDK-like_dom"/>
</dbReference>
<feature type="binding site" evidence="12 13">
    <location>
        <position position="85"/>
    </location>
    <ligand>
        <name>ATP</name>
        <dbReference type="ChEBI" id="CHEBI:30616"/>
    </ligand>
</feature>
<evidence type="ECO:0000256" key="3">
    <source>
        <dbReference type="ARBA" id="ARBA00012966"/>
    </source>
</evidence>
<evidence type="ECO:0000256" key="8">
    <source>
        <dbReference type="ARBA" id="ARBA00022777"/>
    </source>
</evidence>
<keyword evidence="6 12" id="KW-0479">Metal-binding</keyword>
<feature type="binding site" evidence="12 13">
    <location>
        <position position="9"/>
    </location>
    <ligand>
        <name>ATP</name>
        <dbReference type="ChEBI" id="CHEBI:30616"/>
    </ligand>
</feature>
<dbReference type="Proteomes" id="UP000321026">
    <property type="component" value="Unassembled WGS sequence"/>
</dbReference>
<dbReference type="SUPFAM" id="SSF54919">
    <property type="entry name" value="Nucleoside diphosphate kinase, NDK"/>
    <property type="match status" value="1"/>
</dbReference>
<keyword evidence="11 12" id="KW-0546">Nucleotide metabolism</keyword>
<evidence type="ECO:0000256" key="14">
    <source>
        <dbReference type="RuleBase" id="RU004011"/>
    </source>
</evidence>
<dbReference type="SMART" id="SM00562">
    <property type="entry name" value="NDK"/>
    <property type="match status" value="1"/>
</dbReference>
<comment type="subcellular location">
    <subcellularLocation>
        <location evidence="12">Cytoplasm</location>
    </subcellularLocation>
</comment>
<feature type="domain" description="Nucleoside diphosphate kinase-like" evidence="15">
    <location>
        <begin position="1"/>
        <end position="138"/>
    </location>
</feature>
<evidence type="ECO:0000256" key="5">
    <source>
        <dbReference type="ARBA" id="ARBA00022679"/>
    </source>
</evidence>
<comment type="cofactor">
    <cofactor evidence="1 12">
        <name>Mg(2+)</name>
        <dbReference type="ChEBI" id="CHEBI:18420"/>
    </cofactor>
</comment>
<keyword evidence="9 12" id="KW-0067">ATP-binding</keyword>
<evidence type="ECO:0000256" key="2">
    <source>
        <dbReference type="ARBA" id="ARBA00008142"/>
    </source>
</evidence>
<dbReference type="FunFam" id="3.30.70.141:FF:000003">
    <property type="entry name" value="Nucleoside diphosphate kinase"/>
    <property type="match status" value="1"/>
</dbReference>
<gene>
    <name evidence="12" type="primary">ndk</name>
    <name evidence="16" type="ORF">E6Q11_05455</name>
</gene>
<feature type="binding site" evidence="12 13">
    <location>
        <position position="57"/>
    </location>
    <ligand>
        <name>ATP</name>
        <dbReference type="ChEBI" id="CHEBI:30616"/>
    </ligand>
</feature>
<dbReference type="EMBL" id="SSDS01000085">
    <property type="protein sequence ID" value="TXG76075.1"/>
    <property type="molecule type" value="Genomic_DNA"/>
</dbReference>
<evidence type="ECO:0000256" key="10">
    <source>
        <dbReference type="ARBA" id="ARBA00022842"/>
    </source>
</evidence>
<dbReference type="EC" id="2.7.4.6" evidence="3 12"/>
<comment type="caution">
    <text evidence="16">The sequence shown here is derived from an EMBL/GenBank/DDBJ whole genome shotgun (WGS) entry which is preliminary data.</text>
</comment>
<keyword evidence="12" id="KW-0963">Cytoplasm</keyword>
<dbReference type="HAMAP" id="MF_00451">
    <property type="entry name" value="NDP_kinase"/>
    <property type="match status" value="1"/>
</dbReference>
<keyword evidence="7 12" id="KW-0547">Nucleotide-binding</keyword>
<evidence type="ECO:0000256" key="6">
    <source>
        <dbReference type="ARBA" id="ARBA00022723"/>
    </source>
</evidence>
<dbReference type="PROSITE" id="PS51374">
    <property type="entry name" value="NDPK_LIKE"/>
    <property type="match status" value="1"/>
</dbReference>
<reference evidence="16 17" key="1">
    <citation type="submission" date="2018-09" db="EMBL/GenBank/DDBJ databases">
        <title>Metagenome Assembled Genomes from an Advanced Water Purification Facility.</title>
        <authorList>
            <person name="Stamps B.W."/>
            <person name="Spear J.R."/>
        </authorList>
    </citation>
    <scope>NUCLEOTIDE SEQUENCE [LARGE SCALE GENOMIC DNA]</scope>
    <source>
        <strain evidence="16">Bin_63_2</strain>
    </source>
</reference>
<evidence type="ECO:0000259" key="15">
    <source>
        <dbReference type="SMART" id="SM00562"/>
    </source>
</evidence>
<dbReference type="GO" id="GO:0006183">
    <property type="term" value="P:GTP biosynthetic process"/>
    <property type="evidence" value="ECO:0007669"/>
    <property type="project" value="UniProtKB-UniRule"/>
</dbReference>
<keyword evidence="5 12" id="KW-0808">Transferase</keyword>